<dbReference type="InterPro" id="IPR029058">
    <property type="entry name" value="AB_hydrolase_fold"/>
</dbReference>
<dbReference type="EMBL" id="RFFG01000029">
    <property type="protein sequence ID" value="RMI42941.1"/>
    <property type="molecule type" value="Genomic_DNA"/>
</dbReference>
<dbReference type="InterPro" id="IPR022742">
    <property type="entry name" value="Hydrolase_4"/>
</dbReference>
<dbReference type="GO" id="GO:0008236">
    <property type="term" value="F:serine-type peptidase activity"/>
    <property type="evidence" value="ECO:0007669"/>
    <property type="project" value="InterPro"/>
</dbReference>
<dbReference type="RefSeq" id="WP_122195578.1">
    <property type="nucleotide sequence ID" value="NZ_JBHSKC010000017.1"/>
</dbReference>
<dbReference type="OrthoDB" id="3366509at2"/>
<evidence type="ECO:0000259" key="1">
    <source>
        <dbReference type="Pfam" id="PF00326"/>
    </source>
</evidence>
<keyword evidence="3" id="KW-0378">Hydrolase</keyword>
<organism evidence="3 4">
    <name type="scientific">Actinomadura harenae</name>
    <dbReference type="NCBI Taxonomy" id="2483351"/>
    <lineage>
        <taxon>Bacteria</taxon>
        <taxon>Bacillati</taxon>
        <taxon>Actinomycetota</taxon>
        <taxon>Actinomycetes</taxon>
        <taxon>Streptosporangiales</taxon>
        <taxon>Thermomonosporaceae</taxon>
        <taxon>Actinomadura</taxon>
    </lineage>
</organism>
<feature type="domain" description="Serine aminopeptidase S33" evidence="2">
    <location>
        <begin position="84"/>
        <end position="141"/>
    </location>
</feature>
<feature type="domain" description="Peptidase S9 prolyl oligopeptidase catalytic" evidence="1">
    <location>
        <begin position="146"/>
        <end position="211"/>
    </location>
</feature>
<dbReference type="AlphaFoldDB" id="A0A3M2LZW3"/>
<dbReference type="Pfam" id="PF12146">
    <property type="entry name" value="Hydrolase_4"/>
    <property type="match status" value="1"/>
</dbReference>
<reference evidence="3 4" key="1">
    <citation type="submission" date="2018-10" db="EMBL/GenBank/DDBJ databases">
        <title>Isolation from soil.</title>
        <authorList>
            <person name="Hu J."/>
        </authorList>
    </citation>
    <scope>NUCLEOTIDE SEQUENCE [LARGE SCALE GENOMIC DNA]</scope>
    <source>
        <strain evidence="3 4">NEAU-Ht49</strain>
    </source>
</reference>
<evidence type="ECO:0000313" key="3">
    <source>
        <dbReference type="EMBL" id="RMI42941.1"/>
    </source>
</evidence>
<name>A0A3M2LZW3_9ACTN</name>
<dbReference type="Pfam" id="PF00326">
    <property type="entry name" value="Peptidase_S9"/>
    <property type="match status" value="1"/>
</dbReference>
<evidence type="ECO:0000259" key="2">
    <source>
        <dbReference type="Pfam" id="PF12146"/>
    </source>
</evidence>
<dbReference type="Gene3D" id="3.40.50.1820">
    <property type="entry name" value="alpha/beta hydrolase"/>
    <property type="match status" value="1"/>
</dbReference>
<dbReference type="Proteomes" id="UP000282674">
    <property type="component" value="Unassembled WGS sequence"/>
</dbReference>
<dbReference type="InterPro" id="IPR001375">
    <property type="entry name" value="Peptidase_S9_cat"/>
</dbReference>
<comment type="caution">
    <text evidence="3">The sequence shown here is derived from an EMBL/GenBank/DDBJ whole genome shotgun (WGS) entry which is preliminary data.</text>
</comment>
<accession>A0A3M2LZW3</accession>
<protein>
    <submittedName>
        <fullName evidence="3">Alpha/beta fold hydrolase</fullName>
    </submittedName>
</protein>
<dbReference type="GO" id="GO:0006508">
    <property type="term" value="P:proteolysis"/>
    <property type="evidence" value="ECO:0007669"/>
    <property type="project" value="InterPro"/>
</dbReference>
<sequence length="217" mass="24002">MDLQSGPLDLHPRLRSRGPARPGAVALVLHGGREFGREPATARQPPALRMVPFAMHLLSAGRRHDLAVWSLGYRYRGWNGDEESPLPDARWALDMIRKAHPDVPVVLVGHSMGARTSLRVADDPQVAGVAALAPWVPRDEPVEQLAGRRVMIMHGTEDGTTPYRASVRYADRMRPVVSSLDFVTVPGEGHAMLRRPGLWHRRTTGFVLNVLARDRAS</sequence>
<evidence type="ECO:0000313" key="4">
    <source>
        <dbReference type="Proteomes" id="UP000282674"/>
    </source>
</evidence>
<proteinExistence type="predicted"/>
<dbReference type="SUPFAM" id="SSF53474">
    <property type="entry name" value="alpha/beta-Hydrolases"/>
    <property type="match status" value="1"/>
</dbReference>
<keyword evidence="4" id="KW-1185">Reference proteome</keyword>
<gene>
    <name evidence="3" type="ORF">EBO15_18140</name>
</gene>